<evidence type="ECO:0000256" key="3">
    <source>
        <dbReference type="ARBA" id="ARBA00012737"/>
    </source>
</evidence>
<reference evidence="11 12" key="1">
    <citation type="journal article" date="2011" name="J. Bacteriol.">
        <title>Complete genome sequence of the industrial strain Bacillus megaterium WSH-002.</title>
        <authorList>
            <person name="Liu L."/>
            <person name="Li Y."/>
            <person name="Zhang J."/>
            <person name="Zou W."/>
            <person name="Zhou Z."/>
            <person name="Liu J."/>
            <person name="Li X."/>
            <person name="Wang L."/>
            <person name="Chen J."/>
        </authorList>
    </citation>
    <scope>NUCLEOTIDE SEQUENCE [LARGE SCALE GENOMIC DNA]</scope>
    <source>
        <strain evidence="11 12">WSH-002</strain>
    </source>
</reference>
<organism evidence="11 12">
    <name type="scientific">Priestia megaterium (strain WSH-002)</name>
    <name type="common">Bacillus megaterium</name>
    <dbReference type="NCBI Taxonomy" id="1006007"/>
    <lineage>
        <taxon>Bacteria</taxon>
        <taxon>Bacillati</taxon>
        <taxon>Bacillota</taxon>
        <taxon>Bacilli</taxon>
        <taxon>Bacillales</taxon>
        <taxon>Bacillaceae</taxon>
        <taxon>Priestia</taxon>
    </lineage>
</organism>
<dbReference type="KEGG" id="bmh:BMWSH_4157"/>
<dbReference type="SUPFAM" id="SSF52402">
    <property type="entry name" value="Adenine nucleotide alpha hydrolases-like"/>
    <property type="match status" value="1"/>
</dbReference>
<evidence type="ECO:0000256" key="8">
    <source>
        <dbReference type="ARBA" id="ARBA00048741"/>
    </source>
</evidence>
<name>A0A8D3X2A2_PRIMW</name>
<dbReference type="Proteomes" id="UP000001283">
    <property type="component" value="Chromosome"/>
</dbReference>
<dbReference type="InterPro" id="IPR001962">
    <property type="entry name" value="Asn_synthase"/>
</dbReference>
<protein>
    <recommendedName>
        <fullName evidence="3">asparagine synthase (glutamine-hydrolyzing)</fullName>
        <ecNumber evidence="3">6.3.5.4</ecNumber>
    </recommendedName>
</protein>
<dbReference type="Pfam" id="PF00733">
    <property type="entry name" value="Asn_synthase"/>
    <property type="match status" value="1"/>
</dbReference>
<keyword evidence="5 9" id="KW-0067">ATP-binding</keyword>
<evidence type="ECO:0000313" key="12">
    <source>
        <dbReference type="Proteomes" id="UP000001283"/>
    </source>
</evidence>
<dbReference type="PROSITE" id="PS51278">
    <property type="entry name" value="GATASE_TYPE_2"/>
    <property type="match status" value="1"/>
</dbReference>
<keyword evidence="6" id="KW-0028">Amino-acid biosynthesis</keyword>
<dbReference type="PIRSF" id="PIRSF001589">
    <property type="entry name" value="Asn_synthetase_glu-h"/>
    <property type="match status" value="1"/>
</dbReference>
<dbReference type="PANTHER" id="PTHR43284">
    <property type="entry name" value="ASPARAGINE SYNTHETASE (GLUTAMINE-HYDROLYZING)"/>
    <property type="match status" value="1"/>
</dbReference>
<dbReference type="InterPro" id="IPR033738">
    <property type="entry name" value="AsnB_N"/>
</dbReference>
<dbReference type="InterPro" id="IPR006426">
    <property type="entry name" value="Asn_synth_AEB"/>
</dbReference>
<dbReference type="GO" id="GO:0004066">
    <property type="term" value="F:asparagine synthase (glutamine-hydrolyzing) activity"/>
    <property type="evidence" value="ECO:0007669"/>
    <property type="project" value="UniProtKB-EC"/>
</dbReference>
<feature type="binding site" evidence="9">
    <location>
        <position position="100"/>
    </location>
    <ligand>
        <name>L-glutamine</name>
        <dbReference type="ChEBI" id="CHEBI:58359"/>
    </ligand>
</feature>
<dbReference type="Gene3D" id="3.60.20.10">
    <property type="entry name" value="Glutamine Phosphoribosylpyrophosphate, subunit 1, domain 1"/>
    <property type="match status" value="1"/>
</dbReference>
<dbReference type="GO" id="GO:0006529">
    <property type="term" value="P:asparagine biosynthetic process"/>
    <property type="evidence" value="ECO:0007669"/>
    <property type="project" value="UniProtKB-KW"/>
</dbReference>
<evidence type="ECO:0000256" key="1">
    <source>
        <dbReference type="ARBA" id="ARBA00005187"/>
    </source>
</evidence>
<dbReference type="PANTHER" id="PTHR43284:SF1">
    <property type="entry name" value="ASPARAGINE SYNTHETASE"/>
    <property type="match status" value="1"/>
</dbReference>
<evidence type="ECO:0000256" key="7">
    <source>
        <dbReference type="ARBA" id="ARBA00022962"/>
    </source>
</evidence>
<sequence length="645" mass="74696">MSAIAGIYHFNNNPVSHEEVANVLQALSKYPADDIQVWKKESVALLSHTQWITSESVGEKLPYYDYEKQLAITADAIIDNREELVDQLQIKDIYKTKITDSELILLAYHKWGEEAPKFLVGDFAFVIWDEKQQKLFGARDFSGNRTLYFFKNATSMAFCTAINPLFSLPYIKKSLNEEWLAEFLAIPITFESTDAASTVYKEIQQIPPSHSITICHNRLEVKRYCIVREEKKLKLKSNEEYEEAFRDVFQQAVDSKLRTRLQVGAHLSGGLDSGSVAGFASKSLYKENKKLHTFSYIPINEFEDWSPKSRVANEKPFIKSTVNYIGNIEDNYFDFEEKSPFSEIDEWLEILETPYKFFENSFWLKGIYEQASKKGVGVLLNGQRGNWTISWGPALDYQAQLLKKGNLAKFLRELRLYSRNLGVGRSRVLPIVAKKAFPRLHSLISSRQGTPYPPIINPDFAQRFDVYARLKEHDINMDGLLTKSAYEIKKTQFLQPYYWSINGTYTTKLSLYHSLWDRDPTNDLRVIRFCLSVPETQFVQNGQDRSLIRRATKNHLPDDIRLNQRTRGLQGADGIQRMIPEWNLFINEMEKVTNSDFIAEYFDVTLIKAALANLRDNPKPESVFSTDFKLLMRSLIVYRFINKFL</sequence>
<keyword evidence="6" id="KW-0061">Asparagine biosynthesis</keyword>
<comment type="catalytic activity">
    <reaction evidence="8">
        <text>L-aspartate + L-glutamine + ATP + H2O = L-asparagine + L-glutamate + AMP + diphosphate + H(+)</text>
        <dbReference type="Rhea" id="RHEA:12228"/>
        <dbReference type="ChEBI" id="CHEBI:15377"/>
        <dbReference type="ChEBI" id="CHEBI:15378"/>
        <dbReference type="ChEBI" id="CHEBI:29985"/>
        <dbReference type="ChEBI" id="CHEBI:29991"/>
        <dbReference type="ChEBI" id="CHEBI:30616"/>
        <dbReference type="ChEBI" id="CHEBI:33019"/>
        <dbReference type="ChEBI" id="CHEBI:58048"/>
        <dbReference type="ChEBI" id="CHEBI:58359"/>
        <dbReference type="ChEBI" id="CHEBI:456215"/>
        <dbReference type="EC" id="6.3.5.4"/>
    </reaction>
</comment>
<dbReference type="RefSeq" id="WP_014461235.1">
    <property type="nucleotide sequence ID" value="NC_017138.1"/>
</dbReference>
<evidence type="ECO:0000259" key="10">
    <source>
        <dbReference type="PROSITE" id="PS51278"/>
    </source>
</evidence>
<dbReference type="AlphaFoldDB" id="A0A8D3X2A2"/>
<evidence type="ECO:0000256" key="4">
    <source>
        <dbReference type="ARBA" id="ARBA00022741"/>
    </source>
</evidence>
<dbReference type="InterPro" id="IPR029055">
    <property type="entry name" value="Ntn_hydrolases_N"/>
</dbReference>
<dbReference type="SUPFAM" id="SSF56235">
    <property type="entry name" value="N-terminal nucleophile aminohydrolases (Ntn hydrolases)"/>
    <property type="match status" value="1"/>
</dbReference>
<feature type="binding site" evidence="9">
    <location>
        <position position="297"/>
    </location>
    <ligand>
        <name>ATP</name>
        <dbReference type="ChEBI" id="CHEBI:30616"/>
    </ligand>
</feature>
<keyword evidence="4 9" id="KW-0547">Nucleotide-binding</keyword>
<evidence type="ECO:0000256" key="5">
    <source>
        <dbReference type="ARBA" id="ARBA00022840"/>
    </source>
</evidence>
<feature type="domain" description="Glutamine amidotransferase type-2" evidence="10">
    <location>
        <begin position="2"/>
        <end position="217"/>
    </location>
</feature>
<dbReference type="InterPro" id="IPR014729">
    <property type="entry name" value="Rossmann-like_a/b/a_fold"/>
</dbReference>
<dbReference type="EMBL" id="CP003017">
    <property type="protein sequence ID" value="AEN91036.1"/>
    <property type="molecule type" value="Genomic_DNA"/>
</dbReference>
<keyword evidence="7" id="KW-0315">Glutamine amidotransferase</keyword>
<dbReference type="InterPro" id="IPR051786">
    <property type="entry name" value="ASN_synthetase/amidase"/>
</dbReference>
<gene>
    <name evidence="11" type="primary">asnB</name>
    <name evidence="11" type="ORF">BMWSH_4157</name>
</gene>
<accession>A0A8D3X2A2</accession>
<dbReference type="EC" id="6.3.5.4" evidence="3"/>
<dbReference type="Gene3D" id="3.40.50.620">
    <property type="entry name" value="HUPs"/>
    <property type="match status" value="2"/>
</dbReference>
<evidence type="ECO:0000256" key="6">
    <source>
        <dbReference type="ARBA" id="ARBA00022888"/>
    </source>
</evidence>
<dbReference type="Pfam" id="PF13537">
    <property type="entry name" value="GATase_7"/>
    <property type="match status" value="1"/>
</dbReference>
<dbReference type="CDD" id="cd00712">
    <property type="entry name" value="AsnB"/>
    <property type="match status" value="1"/>
</dbReference>
<comment type="pathway">
    <text evidence="1">Amino-acid biosynthesis; L-asparagine biosynthesis; L-asparagine from L-aspartate (L-Gln route): step 1/1.</text>
</comment>
<dbReference type="GO" id="GO:0005524">
    <property type="term" value="F:ATP binding"/>
    <property type="evidence" value="ECO:0007669"/>
    <property type="project" value="UniProtKB-KW"/>
</dbReference>
<evidence type="ECO:0000256" key="2">
    <source>
        <dbReference type="ARBA" id="ARBA00005752"/>
    </source>
</evidence>
<evidence type="ECO:0000256" key="9">
    <source>
        <dbReference type="PIRSR" id="PIRSR001589-2"/>
    </source>
</evidence>
<comment type="similarity">
    <text evidence="2">Belongs to the asparagine synthetase family.</text>
</comment>
<evidence type="ECO:0000313" key="11">
    <source>
        <dbReference type="EMBL" id="AEN91036.1"/>
    </source>
</evidence>
<dbReference type="InterPro" id="IPR017932">
    <property type="entry name" value="GATase_2_dom"/>
</dbReference>
<proteinExistence type="inferred from homology"/>